<name>A0A9P6VUL3_RHOMI</name>
<dbReference type="GO" id="GO:0006974">
    <property type="term" value="P:DNA damage response"/>
    <property type="evidence" value="ECO:0007669"/>
    <property type="project" value="InterPro"/>
</dbReference>
<dbReference type="GO" id="GO:0016706">
    <property type="term" value="F:2-oxoglutarate-dependent dioxygenase activity"/>
    <property type="evidence" value="ECO:0007669"/>
    <property type="project" value="TreeGrafter"/>
</dbReference>
<feature type="domain" description="Alpha-ketoglutarate-dependent dioxygenase AlkB-like" evidence="1">
    <location>
        <begin position="103"/>
        <end position="341"/>
    </location>
</feature>
<dbReference type="OrthoDB" id="28127at2759"/>
<keyword evidence="3" id="KW-1185">Reference proteome</keyword>
<proteinExistence type="predicted"/>
<reference evidence="2 3" key="1">
    <citation type="submission" date="2020-11" db="EMBL/GenBank/DDBJ databases">
        <title>Kefir isolates.</title>
        <authorList>
            <person name="Marcisauskas S."/>
            <person name="Kim Y."/>
            <person name="Blasche S."/>
        </authorList>
    </citation>
    <scope>NUCLEOTIDE SEQUENCE [LARGE SCALE GENOMIC DNA]</scope>
    <source>
        <strain evidence="2 3">KR</strain>
    </source>
</reference>
<dbReference type="Proteomes" id="UP000777482">
    <property type="component" value="Unassembled WGS sequence"/>
</dbReference>
<dbReference type="GO" id="GO:0005759">
    <property type="term" value="C:mitochondrial matrix"/>
    <property type="evidence" value="ECO:0007669"/>
    <property type="project" value="TreeGrafter"/>
</dbReference>
<dbReference type="GO" id="GO:0006631">
    <property type="term" value="P:fatty acid metabolic process"/>
    <property type="evidence" value="ECO:0007669"/>
    <property type="project" value="TreeGrafter"/>
</dbReference>
<dbReference type="Pfam" id="PF13532">
    <property type="entry name" value="2OG-FeII_Oxy_2"/>
    <property type="match status" value="1"/>
</dbReference>
<dbReference type="InterPro" id="IPR032870">
    <property type="entry name" value="ALKBH7-like"/>
</dbReference>
<gene>
    <name evidence="2" type="ORF">C6P46_000393</name>
</gene>
<dbReference type="PANTHER" id="PTHR21052:SF0">
    <property type="entry name" value="ALPHA-KETOGLUTARATE-DEPENDENT DIOXYGENASE ALKB HOMOLOG 7, MITOCHONDRIAL"/>
    <property type="match status" value="1"/>
</dbReference>
<dbReference type="SUPFAM" id="SSF51197">
    <property type="entry name" value="Clavaminate synthase-like"/>
    <property type="match status" value="1"/>
</dbReference>
<dbReference type="InterPro" id="IPR027450">
    <property type="entry name" value="AlkB-like"/>
</dbReference>
<dbReference type="AlphaFoldDB" id="A0A9P6VUL3"/>
<dbReference type="EMBL" id="PUHQ01000102">
    <property type="protein sequence ID" value="KAG0656154.1"/>
    <property type="molecule type" value="Genomic_DNA"/>
</dbReference>
<dbReference type="PANTHER" id="PTHR21052">
    <property type="entry name" value="SPERMATOGENESIS ASSOCIATED 11-RELATED"/>
    <property type="match status" value="1"/>
</dbReference>
<organism evidence="2 3">
    <name type="scientific">Rhodotorula mucilaginosa</name>
    <name type="common">Yeast</name>
    <name type="synonym">Rhodotorula rubra</name>
    <dbReference type="NCBI Taxonomy" id="5537"/>
    <lineage>
        <taxon>Eukaryota</taxon>
        <taxon>Fungi</taxon>
        <taxon>Dikarya</taxon>
        <taxon>Basidiomycota</taxon>
        <taxon>Pucciniomycotina</taxon>
        <taxon>Microbotryomycetes</taxon>
        <taxon>Sporidiobolales</taxon>
        <taxon>Sporidiobolaceae</taxon>
        <taxon>Rhodotorula</taxon>
    </lineage>
</organism>
<evidence type="ECO:0000313" key="2">
    <source>
        <dbReference type="EMBL" id="KAG0656154.1"/>
    </source>
</evidence>
<sequence>MLSAPKATASPFKCRGDSHFGQPAAHTTIPAALRTGAVSPCAAGAGCNALQSADAPGPSVCEQTQCSSAPSSPGRVDAQRERPDVRVIRALSTIQSHSPHPALTILPDYLDANEQSLLLRHSLRLLDSPSRTTSAGRKRRREWIKSNPTWGGGFIGDEAYDWEEAHFDSVIKQYREMLVREGMWEFQPTGAEPLGDAKELEAALNKIYALLPPSTHASSATGAPAATPPTTSPPSHLILHLLHLSSRGAIYPHVDNLEAFGRTIVGISLGGERIMRFNRVQSADAKVNDSGPANFDVLLSPGSAYIQNEPLRTYYTHEVLESAKWHGRVVGGTQRLSIMLRDKL</sequence>
<dbReference type="InterPro" id="IPR037151">
    <property type="entry name" value="AlkB-like_sf"/>
</dbReference>
<evidence type="ECO:0000313" key="3">
    <source>
        <dbReference type="Proteomes" id="UP000777482"/>
    </source>
</evidence>
<dbReference type="Gene3D" id="2.60.120.590">
    <property type="entry name" value="Alpha-ketoglutarate-dependent dioxygenase AlkB-like"/>
    <property type="match status" value="1"/>
</dbReference>
<comment type="caution">
    <text evidence="2">The sequence shown here is derived from an EMBL/GenBank/DDBJ whole genome shotgun (WGS) entry which is preliminary data.</text>
</comment>
<evidence type="ECO:0000259" key="1">
    <source>
        <dbReference type="Pfam" id="PF13532"/>
    </source>
</evidence>
<accession>A0A9P6VUL3</accession>
<protein>
    <recommendedName>
        <fullName evidence="1">Alpha-ketoglutarate-dependent dioxygenase AlkB-like domain-containing protein</fullName>
    </recommendedName>
</protein>